<dbReference type="AlphaFoldDB" id="A0A7W8ZIG9"/>
<protein>
    <recommendedName>
        <fullName evidence="4">SusD-like starch-binding protein associating with outer membrane</fullName>
    </recommendedName>
</protein>
<dbReference type="RefSeq" id="WP_183878250.1">
    <property type="nucleotide sequence ID" value="NZ_JACHCE010000001.1"/>
</dbReference>
<comment type="caution">
    <text evidence="2">The sequence shown here is derived from an EMBL/GenBank/DDBJ whole genome shotgun (WGS) entry which is preliminary data.</text>
</comment>
<proteinExistence type="predicted"/>
<keyword evidence="1" id="KW-0732">Signal</keyword>
<dbReference type="PROSITE" id="PS51257">
    <property type="entry name" value="PROKAR_LIPOPROTEIN"/>
    <property type="match status" value="1"/>
</dbReference>
<reference evidence="2 3" key="1">
    <citation type="submission" date="2020-08" db="EMBL/GenBank/DDBJ databases">
        <title>Genomic Encyclopedia of Type Strains, Phase IV (KMG-V): Genome sequencing to study the core and pangenomes of soil and plant-associated prokaryotes.</title>
        <authorList>
            <person name="Whitman W."/>
        </authorList>
    </citation>
    <scope>NUCLEOTIDE SEQUENCE [LARGE SCALE GENOMIC DNA]</scope>
    <source>
        <strain evidence="2 3">S3M1</strain>
    </source>
</reference>
<sequence>MKFINKIYTLSLLAFLATAITSCQKGDLLNNPNAAGDGTLVPPSLLLNRITSNLIKAEEQPFAQAHRTNQYYVSNYSYYWGSNFYNWSNSDQQYETFRYAVKLEEQAAKLGNTTNAYFALSKFFKAYSAIWLSQRVGDIPMSEAVNTTILTPKFDSQKEVYRSSLALLEDANTVMANLLAITPANKNLVFDAQGDVFGLTYIQWQKVINTYKLRVLISLSKRADDNADLNVKAQFAAIIGNAAKYPVMEAINDNMLYKYNASFNPYPVFTSKSYSYGVNISKTLLDITTSSEDPRTFVFATPAPAQYKTAGKNVGDFSAYAGASTNTDQAVLFAGTDVLGSTSADKGAYSYINFKRYFSSQDGSTAEPYILLGYPEMCFNIAEAINRGWLGGDAKSWYDKGINASLGVYGLTNGQVFPVSDRLGATIATTVIDIPRFLANQNVAYKGNSADGLKQILTQKYVSMFCNSGYEPFYNWLRTGYPAFAEGGVGIGTPNNKLSRRWMYPQNEITYNSANYQASIQSQYGGNDDITKDTWLNK</sequence>
<dbReference type="SUPFAM" id="SSF48452">
    <property type="entry name" value="TPR-like"/>
    <property type="match status" value="1"/>
</dbReference>
<name>A0A7W8ZIG9_9SPHI</name>
<evidence type="ECO:0008006" key="4">
    <source>
        <dbReference type="Google" id="ProtNLM"/>
    </source>
</evidence>
<evidence type="ECO:0000313" key="2">
    <source>
        <dbReference type="EMBL" id="MBB5634440.1"/>
    </source>
</evidence>
<dbReference type="InterPro" id="IPR041662">
    <property type="entry name" value="SusD-like_2"/>
</dbReference>
<dbReference type="InterPro" id="IPR011990">
    <property type="entry name" value="TPR-like_helical_dom_sf"/>
</dbReference>
<evidence type="ECO:0000256" key="1">
    <source>
        <dbReference type="SAM" id="SignalP"/>
    </source>
</evidence>
<evidence type="ECO:0000313" key="3">
    <source>
        <dbReference type="Proteomes" id="UP000537204"/>
    </source>
</evidence>
<feature type="signal peptide" evidence="1">
    <location>
        <begin position="1"/>
        <end position="25"/>
    </location>
</feature>
<dbReference type="Gene3D" id="1.25.40.390">
    <property type="match status" value="1"/>
</dbReference>
<feature type="chain" id="PRO_5031172815" description="SusD-like starch-binding protein associating with outer membrane" evidence="1">
    <location>
        <begin position="26"/>
        <end position="538"/>
    </location>
</feature>
<organism evidence="2 3">
    <name type="scientific">Pedobacter cryoconitis</name>
    <dbReference type="NCBI Taxonomy" id="188932"/>
    <lineage>
        <taxon>Bacteria</taxon>
        <taxon>Pseudomonadati</taxon>
        <taxon>Bacteroidota</taxon>
        <taxon>Sphingobacteriia</taxon>
        <taxon>Sphingobacteriales</taxon>
        <taxon>Sphingobacteriaceae</taxon>
        <taxon>Pedobacter</taxon>
    </lineage>
</organism>
<dbReference type="EMBL" id="JACHCE010000001">
    <property type="protein sequence ID" value="MBB5634440.1"/>
    <property type="molecule type" value="Genomic_DNA"/>
</dbReference>
<dbReference type="Proteomes" id="UP000537204">
    <property type="component" value="Unassembled WGS sequence"/>
</dbReference>
<dbReference type="Pfam" id="PF12771">
    <property type="entry name" value="SusD-like_2"/>
    <property type="match status" value="1"/>
</dbReference>
<accession>A0A7W8ZIG9</accession>
<gene>
    <name evidence="2" type="ORF">HDE68_000325</name>
</gene>